<proteinExistence type="inferred from homology"/>
<name>A0A178MY06_9PROT</name>
<dbReference type="SUPFAM" id="SSF51161">
    <property type="entry name" value="Trimeric LpxA-like enzymes"/>
    <property type="match status" value="1"/>
</dbReference>
<evidence type="ECO:0000313" key="2">
    <source>
        <dbReference type="EMBL" id="OAN55995.1"/>
    </source>
</evidence>
<dbReference type="InterPro" id="IPR050179">
    <property type="entry name" value="Trans_hexapeptide_repeat"/>
</dbReference>
<evidence type="ECO:0008006" key="4">
    <source>
        <dbReference type="Google" id="ProtNLM"/>
    </source>
</evidence>
<evidence type="ECO:0000256" key="1">
    <source>
        <dbReference type="ARBA" id="ARBA00007274"/>
    </source>
</evidence>
<dbReference type="InterPro" id="IPR001451">
    <property type="entry name" value="Hexapep"/>
</dbReference>
<comment type="similarity">
    <text evidence="1">Belongs to the transferase hexapeptide repeat family.</text>
</comment>
<reference evidence="2 3" key="1">
    <citation type="submission" date="2016-04" db="EMBL/GenBank/DDBJ databases">
        <title>Draft genome sequence of freshwater magnetotactic bacteria Magnetospirillum marisnigri SP-1 and Magnetospirillum moscoviense BB-1.</title>
        <authorList>
            <person name="Koziaeva V."/>
            <person name="Dziuba M.V."/>
            <person name="Ivanov T.M."/>
            <person name="Kuznetsov B."/>
            <person name="Grouzdev D.S."/>
        </authorList>
    </citation>
    <scope>NUCLEOTIDE SEQUENCE [LARGE SCALE GENOMIC DNA]</scope>
    <source>
        <strain evidence="2 3">SP-1</strain>
    </source>
</reference>
<dbReference type="STRING" id="1285242.A6A04_10570"/>
<dbReference type="OrthoDB" id="1115300at2"/>
<dbReference type="AlphaFoldDB" id="A0A178MY06"/>
<dbReference type="Gene3D" id="2.160.10.10">
    <property type="entry name" value="Hexapeptide repeat proteins"/>
    <property type="match status" value="1"/>
</dbReference>
<comment type="caution">
    <text evidence="2">The sequence shown here is derived from an EMBL/GenBank/DDBJ whole genome shotgun (WGS) entry which is preliminary data.</text>
</comment>
<dbReference type="Pfam" id="PF00132">
    <property type="entry name" value="Hexapep"/>
    <property type="match status" value="1"/>
</dbReference>
<dbReference type="EMBL" id="LWQT01000010">
    <property type="protein sequence ID" value="OAN55995.1"/>
    <property type="molecule type" value="Genomic_DNA"/>
</dbReference>
<dbReference type="PANTHER" id="PTHR43300">
    <property type="entry name" value="ACETYLTRANSFERASE"/>
    <property type="match status" value="1"/>
</dbReference>
<dbReference type="Proteomes" id="UP000078428">
    <property type="component" value="Unassembled WGS sequence"/>
</dbReference>
<organism evidence="2 3">
    <name type="scientific">Paramagnetospirillum marisnigri</name>
    <dbReference type="NCBI Taxonomy" id="1285242"/>
    <lineage>
        <taxon>Bacteria</taxon>
        <taxon>Pseudomonadati</taxon>
        <taxon>Pseudomonadota</taxon>
        <taxon>Alphaproteobacteria</taxon>
        <taxon>Rhodospirillales</taxon>
        <taxon>Magnetospirillaceae</taxon>
        <taxon>Paramagnetospirillum</taxon>
    </lineage>
</organism>
<accession>A0A178MY06</accession>
<keyword evidence="3" id="KW-1185">Reference proteome</keyword>
<gene>
    <name evidence="2" type="ORF">A6A04_10570</name>
</gene>
<dbReference type="PANTHER" id="PTHR43300:SF4">
    <property type="entry name" value="ACYL-[ACYL-CARRIER-PROTEIN]--UDP-N-ACETYLGLUCOSAMINE O-ACYLTRANSFERASE"/>
    <property type="match status" value="1"/>
</dbReference>
<protein>
    <recommendedName>
        <fullName evidence="4">Transferase</fullName>
    </recommendedName>
</protein>
<sequence>MASVVIFGTGKIAQVAHACLSDEHDVVGFTVDRAYLDPSPPTPLPVVAFDDVVERFPPAEVRMFVAMGYHDLNAVRAARLAQAAALGYGFVSWVSPRASIGKGVEIGANCLVMPQASVQPFARLEDGVFVWDNAVIGHHAHIGAHCWITAGAVVASSVGLGAECFLGANAVIVNEVTVGRRCLIGAGALVSAAAADNGVYVAPGTERLRLDSDRFLKISKMR</sequence>
<evidence type="ECO:0000313" key="3">
    <source>
        <dbReference type="Proteomes" id="UP000078428"/>
    </source>
</evidence>
<dbReference type="InterPro" id="IPR011004">
    <property type="entry name" value="Trimer_LpxA-like_sf"/>
</dbReference>